<dbReference type="HAMAP" id="MF_00697">
    <property type="entry name" value="UPF0276"/>
    <property type="match status" value="1"/>
</dbReference>
<protein>
    <recommendedName>
        <fullName evidence="1">UPF0276 protein MECH1_V1_2331</fullName>
    </recommendedName>
</protein>
<evidence type="ECO:0000256" key="1">
    <source>
        <dbReference type="HAMAP-Rule" id="MF_00697"/>
    </source>
</evidence>
<comment type="similarity">
    <text evidence="1">Belongs to the UPF0276 family.</text>
</comment>
<accession>A0ABM9NKF0</accession>
<reference evidence="2 3" key="1">
    <citation type="submission" date="2024-04" db="EMBL/GenBank/DDBJ databases">
        <authorList>
            <person name="Cremers G."/>
        </authorList>
    </citation>
    <scope>NUCLEOTIDE SEQUENCE [LARGE SCALE GENOMIC DNA]</scope>
    <source>
        <strain evidence="2">MeCH1-AG</strain>
    </source>
</reference>
<dbReference type="EMBL" id="OZ026884">
    <property type="protein sequence ID" value="CAL1241107.1"/>
    <property type="molecule type" value="Genomic_DNA"/>
</dbReference>
<evidence type="ECO:0000313" key="2">
    <source>
        <dbReference type="EMBL" id="CAL1241107.1"/>
    </source>
</evidence>
<dbReference type="RefSeq" id="WP_348757638.1">
    <property type="nucleotide sequence ID" value="NZ_OZ026884.1"/>
</dbReference>
<dbReference type="InterPro" id="IPR036237">
    <property type="entry name" value="Xyl_isomerase-like_sf"/>
</dbReference>
<proteinExistence type="inferred from homology"/>
<evidence type="ECO:0000313" key="3">
    <source>
        <dbReference type="Proteomes" id="UP001497493"/>
    </source>
</evidence>
<sequence length="280" mass="31463">MHGIGVHGAGLGLRRAFLAPLADCPPAAVDFYEIAPENWMRVGGRLGKRLRSLTDRFPFLAHGLSLSLGGPDPLDEVFLQELKGFLDTHGIRFYSEHLSYCADNGHLYDLMPIPFTEEAVQHVAGRIRRTQEILERRIAIENISYYAAPGRELTELEFLNAVLDEADCDLLLDVNNVYVNSVNHGYDADAFLAAVPAARVAYLHVAGHYRDAEDLLVDTHGAPVIDPVWRLLDRAYSRFGVLPTVLERDFNIPPLEELLREVVHLHNLQAAHRPSRRRYA</sequence>
<dbReference type="Gene3D" id="3.20.20.150">
    <property type="entry name" value="Divalent-metal-dependent TIM barrel enzymes"/>
    <property type="match status" value="1"/>
</dbReference>
<organism evidence="2 3">
    <name type="scientific">Candidatus Methylocalor cossyra</name>
    <dbReference type="NCBI Taxonomy" id="3108543"/>
    <lineage>
        <taxon>Bacteria</taxon>
        <taxon>Pseudomonadati</taxon>
        <taxon>Pseudomonadota</taxon>
        <taxon>Gammaproteobacteria</taxon>
        <taxon>Methylococcales</taxon>
        <taxon>Methylococcaceae</taxon>
        <taxon>Candidatus Methylocalor</taxon>
    </lineage>
</organism>
<name>A0ABM9NKF0_9GAMM</name>
<dbReference type="InterPro" id="IPR007801">
    <property type="entry name" value="MbnB/TglH/ChrH"/>
</dbReference>
<dbReference type="PANTHER" id="PTHR42194">
    <property type="entry name" value="UPF0276 PROTEIN HI_1600"/>
    <property type="match status" value="1"/>
</dbReference>
<gene>
    <name evidence="2" type="ORF">MECH1_V1_2331</name>
</gene>
<dbReference type="Pfam" id="PF05114">
    <property type="entry name" value="MbnB_TglH_ChrH"/>
    <property type="match status" value="1"/>
</dbReference>
<dbReference type="NCBIfam" id="NF003818">
    <property type="entry name" value="PRK05409.1"/>
    <property type="match status" value="1"/>
</dbReference>
<dbReference type="SUPFAM" id="SSF51658">
    <property type="entry name" value="Xylose isomerase-like"/>
    <property type="match status" value="1"/>
</dbReference>
<keyword evidence="3" id="KW-1185">Reference proteome</keyword>
<dbReference type="Proteomes" id="UP001497493">
    <property type="component" value="Chromosome"/>
</dbReference>
<dbReference type="PANTHER" id="PTHR42194:SF1">
    <property type="entry name" value="UPF0276 PROTEIN HI_1600"/>
    <property type="match status" value="1"/>
</dbReference>